<dbReference type="InterPro" id="IPR012676">
    <property type="entry name" value="TGS-like"/>
</dbReference>
<comment type="caution">
    <text evidence="16">The sequence shown here is derived from an EMBL/GenBank/DDBJ whole genome shotgun (WGS) entry which is preliminary data.</text>
</comment>
<evidence type="ECO:0000256" key="8">
    <source>
        <dbReference type="ARBA" id="ARBA00022840"/>
    </source>
</evidence>
<keyword evidence="3 13" id="KW-0820">tRNA-binding</keyword>
<keyword evidence="11 13" id="KW-0030">Aminoacyl-tRNA synthetase</keyword>
<dbReference type="GO" id="GO:0006435">
    <property type="term" value="P:threonyl-tRNA aminoacylation"/>
    <property type="evidence" value="ECO:0007669"/>
    <property type="project" value="UniProtKB-UniRule"/>
</dbReference>
<dbReference type="Proteomes" id="UP000319897">
    <property type="component" value="Unassembled WGS sequence"/>
</dbReference>
<proteinExistence type="inferred from homology"/>
<dbReference type="PROSITE" id="PS50862">
    <property type="entry name" value="AA_TRNA_LIGASE_II"/>
    <property type="match status" value="1"/>
</dbReference>
<keyword evidence="9 13" id="KW-0694">RNA-binding</keyword>
<dbReference type="SUPFAM" id="SSF55186">
    <property type="entry name" value="ThrRS/AlaRS common domain"/>
    <property type="match status" value="1"/>
</dbReference>
<sequence length="672" mass="75306">MIHLTLPDGSVREVAAGTTAGDVARSIGPGLAKAALAARLDGEVVDLERPIERDSKLAIVTAKDEADALELVRHDFAHVLAEAVQGLFPGTQITFGPATDDGFYYDLAPPANRGPFTDEELPAIEAQMRRIIAADKPLVREVWSRDALIGKWAAEGESFKAEWAVELPEGEELSVYWSGKPGEAGAWMDMCRGPHLPSTGKLDPAAFKLTRVSGAYWRGDQKNPQLSRIYGTGWLTKKQLDAHLLMLEEAAKRDHRKLGAEMDLFHLQQEAHGSVFWHPKGYLIWRSLEAYMRRRLDAAGYVEVKTPQVMDARQWEQSGHWGKYRENMFVIPDEVPNTEDEGPIISDDAEWMALKPMNCPAHVLIFRQGIKSYRDLPMRMAEFGCCHRNEPHGALHGIMRVRQFTQDDAHIFVREDQLVAEVAAFIDLLHSVYHDLGFDSYAVKLALRPEKRFGSDEMWDTSEDELRRAVMASNLPADIKAGFEELEGEGAFYAPKLEFHLTDAIGRTWQVGTIQSDRVLPERLDASYVGEDGERHRPVMLHRAILGTFERFIGILIEHHAGRFPLWLAPVQVVVATIVSDADDYAVGLVEQLKAAGIRAEADLRNEKINYKVREHSLAKVPVMLVVGRREADEGTVAVRRLGEERQQVLPFADMLETLRGEALAPDLKRGN</sequence>
<dbReference type="InterPro" id="IPR002320">
    <property type="entry name" value="Thr-tRNA-ligase_IIa"/>
</dbReference>
<dbReference type="InterPro" id="IPR018163">
    <property type="entry name" value="Thr/Ala-tRNA-synth_IIc_edit"/>
</dbReference>
<protein>
    <recommendedName>
        <fullName evidence="13">Threonine--tRNA ligase</fullName>
        <ecNumber evidence="13">6.1.1.3</ecNumber>
    </recommendedName>
    <alternativeName>
        <fullName evidence="13">Threonyl-tRNA synthetase</fullName>
        <shortName evidence="13">ThrRS</shortName>
    </alternativeName>
</protein>
<dbReference type="EMBL" id="VFSU01000021">
    <property type="protein sequence ID" value="TPE61860.1"/>
    <property type="molecule type" value="Genomic_DNA"/>
</dbReference>
<evidence type="ECO:0000256" key="3">
    <source>
        <dbReference type="ARBA" id="ARBA00022555"/>
    </source>
</evidence>
<dbReference type="Gene3D" id="3.10.20.30">
    <property type="match status" value="1"/>
</dbReference>
<dbReference type="GO" id="GO:0046872">
    <property type="term" value="F:metal ion binding"/>
    <property type="evidence" value="ECO:0007669"/>
    <property type="project" value="UniProtKB-KW"/>
</dbReference>
<dbReference type="NCBIfam" id="TIGR00418">
    <property type="entry name" value="thrS"/>
    <property type="match status" value="1"/>
</dbReference>
<comment type="subunit">
    <text evidence="13">Homodimer.</text>
</comment>
<dbReference type="CDD" id="cd00860">
    <property type="entry name" value="ThrRS_anticodon"/>
    <property type="match status" value="1"/>
</dbReference>
<dbReference type="PROSITE" id="PS51880">
    <property type="entry name" value="TGS"/>
    <property type="match status" value="1"/>
</dbReference>
<dbReference type="AlphaFoldDB" id="A0A501XMP9"/>
<dbReference type="EC" id="6.1.1.3" evidence="13"/>
<gene>
    <name evidence="13 16" type="primary">thrS</name>
    <name evidence="16" type="ORF">FJQ54_08025</name>
</gene>
<keyword evidence="17" id="KW-1185">Reference proteome</keyword>
<dbReference type="Pfam" id="PF00587">
    <property type="entry name" value="tRNA-synt_2b"/>
    <property type="match status" value="1"/>
</dbReference>
<comment type="cofactor">
    <cofactor evidence="13">
        <name>Zn(2+)</name>
        <dbReference type="ChEBI" id="CHEBI:29105"/>
    </cofactor>
    <text evidence="13">Binds 1 zinc ion per subunit.</text>
</comment>
<dbReference type="Gene3D" id="3.30.54.20">
    <property type="match status" value="1"/>
</dbReference>
<dbReference type="InterPro" id="IPR036621">
    <property type="entry name" value="Anticodon-bd_dom_sf"/>
</dbReference>
<dbReference type="OrthoDB" id="9802304at2"/>
<evidence type="ECO:0000256" key="9">
    <source>
        <dbReference type="ARBA" id="ARBA00022884"/>
    </source>
</evidence>
<evidence type="ECO:0000259" key="14">
    <source>
        <dbReference type="PROSITE" id="PS50862"/>
    </source>
</evidence>
<dbReference type="SUPFAM" id="SSF55681">
    <property type="entry name" value="Class II aaRS and biotin synthetases"/>
    <property type="match status" value="1"/>
</dbReference>
<dbReference type="Pfam" id="PF07973">
    <property type="entry name" value="tRNA_SAD"/>
    <property type="match status" value="1"/>
</dbReference>
<dbReference type="InterPro" id="IPR033728">
    <property type="entry name" value="ThrRS_core"/>
</dbReference>
<dbReference type="Gene3D" id="3.40.50.800">
    <property type="entry name" value="Anticodon-binding domain"/>
    <property type="match status" value="1"/>
</dbReference>
<evidence type="ECO:0000313" key="16">
    <source>
        <dbReference type="EMBL" id="TPE61860.1"/>
    </source>
</evidence>
<dbReference type="InterPro" id="IPR004095">
    <property type="entry name" value="TGS"/>
</dbReference>
<feature type="binding site" evidence="13">
    <location>
        <position position="542"/>
    </location>
    <ligand>
        <name>Zn(2+)</name>
        <dbReference type="ChEBI" id="CHEBI:29105"/>
        <note>catalytic</note>
    </ligand>
</feature>
<dbReference type="GO" id="GO:0005524">
    <property type="term" value="F:ATP binding"/>
    <property type="evidence" value="ECO:0007669"/>
    <property type="project" value="UniProtKB-UniRule"/>
</dbReference>
<keyword evidence="4 13" id="KW-0436">Ligase</keyword>
<comment type="similarity">
    <text evidence="1 13">Belongs to the class-II aminoacyl-tRNA synthetase family.</text>
</comment>
<evidence type="ECO:0000256" key="12">
    <source>
        <dbReference type="ARBA" id="ARBA00049515"/>
    </source>
</evidence>
<evidence type="ECO:0000313" key="17">
    <source>
        <dbReference type="Proteomes" id="UP000319897"/>
    </source>
</evidence>
<dbReference type="GO" id="GO:0004829">
    <property type="term" value="F:threonine-tRNA ligase activity"/>
    <property type="evidence" value="ECO:0007669"/>
    <property type="project" value="UniProtKB-UniRule"/>
</dbReference>
<dbReference type="Gene3D" id="3.30.980.10">
    <property type="entry name" value="Threonyl-trna Synthetase, Chain A, domain 2"/>
    <property type="match status" value="1"/>
</dbReference>
<comment type="subcellular location">
    <subcellularLocation>
        <location evidence="13">Cytoplasm</location>
    </subcellularLocation>
</comment>
<keyword evidence="2 13" id="KW-0963">Cytoplasm</keyword>
<dbReference type="InterPro" id="IPR047246">
    <property type="entry name" value="ThrRS_anticodon"/>
</dbReference>
<feature type="domain" description="TGS" evidence="15">
    <location>
        <begin position="1"/>
        <end position="61"/>
    </location>
</feature>
<comment type="catalytic activity">
    <reaction evidence="12 13">
        <text>tRNA(Thr) + L-threonine + ATP = L-threonyl-tRNA(Thr) + AMP + diphosphate + H(+)</text>
        <dbReference type="Rhea" id="RHEA:24624"/>
        <dbReference type="Rhea" id="RHEA-COMP:9670"/>
        <dbReference type="Rhea" id="RHEA-COMP:9704"/>
        <dbReference type="ChEBI" id="CHEBI:15378"/>
        <dbReference type="ChEBI" id="CHEBI:30616"/>
        <dbReference type="ChEBI" id="CHEBI:33019"/>
        <dbReference type="ChEBI" id="CHEBI:57926"/>
        <dbReference type="ChEBI" id="CHEBI:78442"/>
        <dbReference type="ChEBI" id="CHEBI:78534"/>
        <dbReference type="ChEBI" id="CHEBI:456215"/>
        <dbReference type="EC" id="6.1.1.3"/>
    </reaction>
</comment>
<dbReference type="InterPro" id="IPR012675">
    <property type="entry name" value="Beta-grasp_dom_sf"/>
</dbReference>
<feature type="binding site" evidence="13">
    <location>
        <position position="359"/>
    </location>
    <ligand>
        <name>Zn(2+)</name>
        <dbReference type="ChEBI" id="CHEBI:29105"/>
        <note>catalytic</note>
    </ligand>
</feature>
<dbReference type="PRINTS" id="PR01047">
    <property type="entry name" value="TRNASYNTHTHR"/>
</dbReference>
<organism evidence="16 17">
    <name type="scientific">Sandaracinobacter neustonicus</name>
    <dbReference type="NCBI Taxonomy" id="1715348"/>
    <lineage>
        <taxon>Bacteria</taxon>
        <taxon>Pseudomonadati</taxon>
        <taxon>Pseudomonadota</taxon>
        <taxon>Alphaproteobacteria</taxon>
        <taxon>Sphingomonadales</taxon>
        <taxon>Sphingosinicellaceae</taxon>
        <taxon>Sandaracinobacter</taxon>
    </lineage>
</organism>
<dbReference type="FunFam" id="3.40.50.800:FF:000001">
    <property type="entry name" value="Threonine--tRNA ligase"/>
    <property type="match status" value="1"/>
</dbReference>
<dbReference type="InterPro" id="IPR012947">
    <property type="entry name" value="tRNA_SAD"/>
</dbReference>
<evidence type="ECO:0000256" key="1">
    <source>
        <dbReference type="ARBA" id="ARBA00008226"/>
    </source>
</evidence>
<dbReference type="InterPro" id="IPR002314">
    <property type="entry name" value="aa-tRNA-synt_IIb"/>
</dbReference>
<dbReference type="CDD" id="cd00771">
    <property type="entry name" value="ThrRS_core"/>
    <property type="match status" value="1"/>
</dbReference>
<dbReference type="InterPro" id="IPR006195">
    <property type="entry name" value="aa-tRNA-synth_II"/>
</dbReference>
<evidence type="ECO:0000256" key="7">
    <source>
        <dbReference type="ARBA" id="ARBA00022833"/>
    </source>
</evidence>
<keyword evidence="7 13" id="KW-0862">Zinc</keyword>
<dbReference type="FunFam" id="3.30.930.10:FF:000002">
    <property type="entry name" value="Threonine--tRNA ligase"/>
    <property type="match status" value="1"/>
</dbReference>
<keyword evidence="8 13" id="KW-0067">ATP-binding</keyword>
<evidence type="ECO:0000256" key="6">
    <source>
        <dbReference type="ARBA" id="ARBA00022741"/>
    </source>
</evidence>
<keyword evidence="6 13" id="KW-0547">Nucleotide-binding</keyword>
<dbReference type="FunFam" id="3.10.20.30:FF:000005">
    <property type="entry name" value="Threonine--tRNA ligase"/>
    <property type="match status" value="1"/>
</dbReference>
<dbReference type="Pfam" id="PF02824">
    <property type="entry name" value="TGS"/>
    <property type="match status" value="1"/>
</dbReference>
<keyword evidence="5 13" id="KW-0479">Metal-binding</keyword>
<accession>A0A501XMP9</accession>
<dbReference type="CDD" id="cd01667">
    <property type="entry name" value="TGS_ThrRS"/>
    <property type="match status" value="1"/>
</dbReference>
<dbReference type="SUPFAM" id="SSF52954">
    <property type="entry name" value="Class II aaRS ABD-related"/>
    <property type="match status" value="1"/>
</dbReference>
<dbReference type="Gene3D" id="3.30.930.10">
    <property type="entry name" value="Bira Bifunctional Protein, Domain 2"/>
    <property type="match status" value="1"/>
</dbReference>
<evidence type="ECO:0000256" key="10">
    <source>
        <dbReference type="ARBA" id="ARBA00022917"/>
    </source>
</evidence>
<dbReference type="PANTHER" id="PTHR11451:SF44">
    <property type="entry name" value="THREONINE--TRNA LIGASE, CHLOROPLASTIC_MITOCHONDRIAL 2"/>
    <property type="match status" value="1"/>
</dbReference>
<feature type="domain" description="Aminoacyl-transfer RNA synthetases class-II family profile" evidence="14">
    <location>
        <begin position="254"/>
        <end position="565"/>
    </location>
</feature>
<reference evidence="16 17" key="1">
    <citation type="submission" date="2019-06" db="EMBL/GenBank/DDBJ databases">
        <authorList>
            <person name="Lee I."/>
            <person name="Jang G.I."/>
            <person name="Hwang C.Y."/>
        </authorList>
    </citation>
    <scope>NUCLEOTIDE SEQUENCE [LARGE SCALE GENOMIC DNA]</scope>
    <source>
        <strain evidence="16 17">PAMC 28131</strain>
    </source>
</reference>
<keyword evidence="10 13" id="KW-0648">Protein biosynthesis</keyword>
<evidence type="ECO:0000256" key="13">
    <source>
        <dbReference type="HAMAP-Rule" id="MF_00184"/>
    </source>
</evidence>
<name>A0A501XMP9_9SPHN</name>
<dbReference type="GO" id="GO:0000049">
    <property type="term" value="F:tRNA binding"/>
    <property type="evidence" value="ECO:0007669"/>
    <property type="project" value="UniProtKB-KW"/>
</dbReference>
<dbReference type="InterPro" id="IPR004154">
    <property type="entry name" value="Anticodon-bd"/>
</dbReference>
<evidence type="ECO:0000256" key="5">
    <source>
        <dbReference type="ARBA" id="ARBA00022723"/>
    </source>
</evidence>
<dbReference type="PANTHER" id="PTHR11451">
    <property type="entry name" value="THREONINE-TRNA LIGASE"/>
    <property type="match status" value="1"/>
</dbReference>
<evidence type="ECO:0000256" key="4">
    <source>
        <dbReference type="ARBA" id="ARBA00022598"/>
    </source>
</evidence>
<dbReference type="SUPFAM" id="SSF81271">
    <property type="entry name" value="TGS-like"/>
    <property type="match status" value="1"/>
</dbReference>
<dbReference type="Pfam" id="PF03129">
    <property type="entry name" value="HGTP_anticodon"/>
    <property type="match status" value="1"/>
</dbReference>
<feature type="binding site" evidence="13">
    <location>
        <position position="410"/>
    </location>
    <ligand>
        <name>Zn(2+)</name>
        <dbReference type="ChEBI" id="CHEBI:29105"/>
        <note>catalytic</note>
    </ligand>
</feature>
<dbReference type="SMART" id="SM00863">
    <property type="entry name" value="tRNA_SAD"/>
    <property type="match status" value="1"/>
</dbReference>
<dbReference type="InterPro" id="IPR045864">
    <property type="entry name" value="aa-tRNA-synth_II/BPL/LPL"/>
</dbReference>
<dbReference type="HAMAP" id="MF_00184">
    <property type="entry name" value="Thr_tRNA_synth"/>
    <property type="match status" value="1"/>
</dbReference>
<dbReference type="RefSeq" id="WP_140927919.1">
    <property type="nucleotide sequence ID" value="NZ_VFSU01000021.1"/>
</dbReference>
<evidence type="ECO:0000259" key="15">
    <source>
        <dbReference type="PROSITE" id="PS51880"/>
    </source>
</evidence>
<comment type="caution">
    <text evidence="13">Lacks conserved residue(s) required for the propagation of feature annotation.</text>
</comment>
<evidence type="ECO:0000256" key="2">
    <source>
        <dbReference type="ARBA" id="ARBA00022490"/>
    </source>
</evidence>
<evidence type="ECO:0000256" key="11">
    <source>
        <dbReference type="ARBA" id="ARBA00023146"/>
    </source>
</evidence>
<dbReference type="GO" id="GO:0005829">
    <property type="term" value="C:cytosol"/>
    <property type="evidence" value="ECO:0007669"/>
    <property type="project" value="TreeGrafter"/>
</dbReference>